<reference evidence="2 3" key="1">
    <citation type="submission" date="2015-10" db="EMBL/GenBank/DDBJ databases">
        <title>Candidatus Desulfofervidus auxilii, a hydrogenotrophic sulfate-reducing bacterium involved in the thermophilic anaerobic oxidation of methane.</title>
        <authorList>
            <person name="Krukenberg V."/>
            <person name="Richter M."/>
            <person name="Wegener G."/>
        </authorList>
    </citation>
    <scope>NUCLEOTIDE SEQUENCE [LARGE SCALE GENOMIC DNA]</scope>
    <source>
        <strain evidence="2 3">HS1</strain>
    </source>
</reference>
<dbReference type="KEGG" id="daw:HS1_001754"/>
<dbReference type="InterPro" id="IPR005135">
    <property type="entry name" value="Endo/exonuclease/phosphatase"/>
</dbReference>
<dbReference type="Pfam" id="PF03372">
    <property type="entry name" value="Exo_endo_phos"/>
    <property type="match status" value="1"/>
</dbReference>
<gene>
    <name evidence="2" type="ORF">HS1_001754</name>
</gene>
<dbReference type="EMBL" id="CP013015">
    <property type="protein sequence ID" value="AMM41548.1"/>
    <property type="molecule type" value="Genomic_DNA"/>
</dbReference>
<accession>A0A7U4QLI2</accession>
<name>A0A7U4QLI2_DESA2</name>
<evidence type="ECO:0000259" key="1">
    <source>
        <dbReference type="Pfam" id="PF03372"/>
    </source>
</evidence>
<keyword evidence="2" id="KW-0255">Endonuclease</keyword>
<keyword evidence="2" id="KW-0540">Nuclease</keyword>
<protein>
    <submittedName>
        <fullName evidence="2">Endonuclease/exonuclease/phosphatase family protein</fullName>
    </submittedName>
</protein>
<dbReference type="PANTHER" id="PTHR12121:SF36">
    <property type="entry name" value="ENDONUCLEASE_EXONUCLEASE_PHOSPHATASE DOMAIN-CONTAINING PROTEIN"/>
    <property type="match status" value="1"/>
</dbReference>
<dbReference type="RefSeq" id="WP_082757747.1">
    <property type="nucleotide sequence ID" value="NZ_CP013015.1"/>
</dbReference>
<feature type="domain" description="Endonuclease/exonuclease/phosphatase" evidence="1">
    <location>
        <begin position="7"/>
        <end position="242"/>
    </location>
</feature>
<organism evidence="2 3">
    <name type="scientific">Desulfofervidus auxilii</name>
    <dbReference type="NCBI Taxonomy" id="1621989"/>
    <lineage>
        <taxon>Bacteria</taxon>
        <taxon>Pseudomonadati</taxon>
        <taxon>Thermodesulfobacteriota</taxon>
        <taxon>Candidatus Desulfofervidia</taxon>
        <taxon>Candidatus Desulfofervidales</taxon>
        <taxon>Candidatus Desulfofervidaceae</taxon>
        <taxon>Candidatus Desulfofervidus</taxon>
    </lineage>
</organism>
<keyword evidence="2" id="KW-0378">Hydrolase</keyword>
<dbReference type="SUPFAM" id="SSF56219">
    <property type="entry name" value="DNase I-like"/>
    <property type="match status" value="1"/>
</dbReference>
<sequence>MTSLRVMSVNIRYDNPKDGPNRWCFRKKSLATLIKEVNPDIFGSQEGWEDQINELKTLLPQYKYYVSAPEWNRKRMFPCVWVREDINIRESNTLWLSPTPVIPFSKVSGSIFPRSTTYVIAQKANTPFLFINAHLDLASEEVRLKQTTILLREIEKVNHKSYPMILVGDFNTTSTSPIYTVLTEKFIDVWKWLELPEEHTFHGFTGRGMRGRIDWILVSSEVIIKKAKILKQTPFDVYPSDHFPVMAELEL</sequence>
<dbReference type="InterPro" id="IPR050410">
    <property type="entry name" value="CCR4/nocturin_mRNA_transcr"/>
</dbReference>
<dbReference type="AlphaFoldDB" id="A0A7U4QLI2"/>
<evidence type="ECO:0000313" key="2">
    <source>
        <dbReference type="EMBL" id="AMM41548.1"/>
    </source>
</evidence>
<proteinExistence type="predicted"/>
<dbReference type="Proteomes" id="UP000070560">
    <property type="component" value="Chromosome"/>
</dbReference>
<dbReference type="Gene3D" id="3.60.10.10">
    <property type="entry name" value="Endonuclease/exonuclease/phosphatase"/>
    <property type="match status" value="1"/>
</dbReference>
<keyword evidence="3" id="KW-1185">Reference proteome</keyword>
<dbReference type="GO" id="GO:0000175">
    <property type="term" value="F:3'-5'-RNA exonuclease activity"/>
    <property type="evidence" value="ECO:0007669"/>
    <property type="project" value="TreeGrafter"/>
</dbReference>
<evidence type="ECO:0000313" key="3">
    <source>
        <dbReference type="Proteomes" id="UP000070560"/>
    </source>
</evidence>
<dbReference type="CDD" id="cd09083">
    <property type="entry name" value="EEP-1"/>
    <property type="match status" value="1"/>
</dbReference>
<dbReference type="InterPro" id="IPR036691">
    <property type="entry name" value="Endo/exonu/phosph_ase_sf"/>
</dbReference>
<keyword evidence="2" id="KW-0269">Exonuclease</keyword>
<dbReference type="OrthoDB" id="9793162at2"/>
<dbReference type="GO" id="GO:0004519">
    <property type="term" value="F:endonuclease activity"/>
    <property type="evidence" value="ECO:0007669"/>
    <property type="project" value="UniProtKB-KW"/>
</dbReference>
<dbReference type="PANTHER" id="PTHR12121">
    <property type="entry name" value="CARBON CATABOLITE REPRESSOR PROTEIN 4"/>
    <property type="match status" value="1"/>
</dbReference>